<dbReference type="HOGENOM" id="CLU_161842_0_1_9"/>
<dbReference type="Proteomes" id="UP000031829">
    <property type="component" value="Chromosome"/>
</dbReference>
<accession>A0A0B6AAH8</accession>
<gene>
    <name evidence="2" type="ORF">BG04_4887</name>
</gene>
<dbReference type="KEGG" id="bmeg:BG04_4887"/>
<dbReference type="InterPro" id="IPR055247">
    <property type="entry name" value="InsJ-like_HTH"/>
</dbReference>
<organism evidence="2 3">
    <name type="scientific">Priestia megaterium (strain ATCC 14581 / DSM 32 / CCUG 1817 / JCM 2506 / NBRC 15308 / NCIMB 9376 / NCTC 10342 / NRRL B-14308 / VKM B-512 / Ford 19)</name>
    <name type="common">Bacillus megaterium</name>
    <dbReference type="NCBI Taxonomy" id="1348623"/>
    <lineage>
        <taxon>Bacteria</taxon>
        <taxon>Bacillati</taxon>
        <taxon>Bacillota</taxon>
        <taxon>Bacilli</taxon>
        <taxon>Bacillales</taxon>
        <taxon>Bacillaceae</taxon>
        <taxon>Priestia</taxon>
    </lineage>
</organism>
<dbReference type="EMBL" id="CP009920">
    <property type="protein sequence ID" value="AJI21915.1"/>
    <property type="molecule type" value="Genomic_DNA"/>
</dbReference>
<dbReference type="Pfam" id="PF13518">
    <property type="entry name" value="HTH_28"/>
    <property type="match status" value="1"/>
</dbReference>
<proteinExistence type="predicted"/>
<sequence length="55" mass="6652">MGTRVSYPAEIKIKAIEMRLAGIPVKEVLSQLNIRSYTQLKRWMRWYKNGEMYRF</sequence>
<name>A0A0B6AAH8_PRIM2</name>
<evidence type="ECO:0000259" key="1">
    <source>
        <dbReference type="Pfam" id="PF13518"/>
    </source>
</evidence>
<dbReference type="SUPFAM" id="SSF46689">
    <property type="entry name" value="Homeodomain-like"/>
    <property type="match status" value="1"/>
</dbReference>
<evidence type="ECO:0000313" key="2">
    <source>
        <dbReference type="EMBL" id="AJI21915.1"/>
    </source>
</evidence>
<dbReference type="InterPro" id="IPR009057">
    <property type="entry name" value="Homeodomain-like_sf"/>
</dbReference>
<dbReference type="AlphaFoldDB" id="A0A0B6AAH8"/>
<feature type="domain" description="Insertion element IS150 protein InsJ-like helix-turn-helix" evidence="1">
    <location>
        <begin position="12"/>
        <end position="50"/>
    </location>
</feature>
<evidence type="ECO:0000313" key="3">
    <source>
        <dbReference type="Proteomes" id="UP000031829"/>
    </source>
</evidence>
<protein>
    <submittedName>
        <fullName evidence="2">Helix-turn-helix domain protein</fullName>
    </submittedName>
</protein>
<reference evidence="2 3" key="1">
    <citation type="journal article" date="2015" name="Genome Announc.">
        <title>Complete genome sequences for 35 biothreat assay-relevant bacillus species.</title>
        <authorList>
            <person name="Johnson S.L."/>
            <person name="Daligault H.E."/>
            <person name="Davenport K.W."/>
            <person name="Jaissle J."/>
            <person name="Frey K.G."/>
            <person name="Ladner J.T."/>
            <person name="Broomall S.M."/>
            <person name="Bishop-Lilly K.A."/>
            <person name="Bruce D.C."/>
            <person name="Gibbons H.S."/>
            <person name="Coyne S.R."/>
            <person name="Lo C.C."/>
            <person name="Meincke L."/>
            <person name="Munk A.C."/>
            <person name="Koroleva G.I."/>
            <person name="Rosenzweig C.N."/>
            <person name="Palacios G.F."/>
            <person name="Redden C.L."/>
            <person name="Minogue T.D."/>
            <person name="Chain P.S."/>
        </authorList>
    </citation>
    <scope>NUCLEOTIDE SEQUENCE [LARGE SCALE GENOMIC DNA]</scope>
    <source>
        <strain evidence="3">ATCC 14581 / DSM 32 / JCM 2506 / NBRC 15308 / NCIMB 9376 / NCTC 10342 / NRRL B-14308 / VKM B-512</strain>
    </source>
</reference>